<sequence>MKRKWPVLITILALMVIVAITTLILQRNSVNNQNITYDKPVIYLYPEQEQEVSVRLDYKGTLTVTYPEYADGWNVTARPDGTIINRRDGREYSYLFWEGRPEHDLDSIKEGFVVSGAETEAFLQRTLAGMGLMPREYNEFIVYWLPKMKNNNYNIIHFAGQEYVESAKLTITPEPDSILRIFMVFQPSDQFVELPQQKLETFNRHGFAVVEWGGSELP</sequence>
<accession>A0ABN8G157</accession>
<dbReference type="EMBL" id="CAKMMF010000002">
    <property type="protein sequence ID" value="CAH1193842.1"/>
    <property type="molecule type" value="Genomic_DNA"/>
</dbReference>
<dbReference type="Proteomes" id="UP000838686">
    <property type="component" value="Unassembled WGS sequence"/>
</dbReference>
<keyword evidence="1" id="KW-0812">Transmembrane</keyword>
<proteinExistence type="predicted"/>
<evidence type="ECO:0000313" key="2">
    <source>
        <dbReference type="EMBL" id="CAH1193842.1"/>
    </source>
</evidence>
<feature type="transmembrane region" description="Helical" evidence="1">
    <location>
        <begin position="7"/>
        <end position="25"/>
    </location>
</feature>
<evidence type="ECO:0000256" key="1">
    <source>
        <dbReference type="SAM" id="Phobius"/>
    </source>
</evidence>
<keyword evidence="1" id="KW-1133">Transmembrane helix</keyword>
<gene>
    <name evidence="2" type="ORF">PAECIP111893_00567</name>
</gene>
<protein>
    <submittedName>
        <fullName evidence="2">Uncharacterized protein</fullName>
    </submittedName>
</protein>
<evidence type="ECO:0000313" key="3">
    <source>
        <dbReference type="Proteomes" id="UP000838686"/>
    </source>
</evidence>
<organism evidence="2 3">
    <name type="scientific">Paenibacillus plantiphilus</name>
    <dbReference type="NCBI Taxonomy" id="2905650"/>
    <lineage>
        <taxon>Bacteria</taxon>
        <taxon>Bacillati</taxon>
        <taxon>Bacillota</taxon>
        <taxon>Bacilli</taxon>
        <taxon>Bacillales</taxon>
        <taxon>Paenibacillaceae</taxon>
        <taxon>Paenibacillus</taxon>
    </lineage>
</organism>
<keyword evidence="3" id="KW-1185">Reference proteome</keyword>
<keyword evidence="1" id="KW-0472">Membrane</keyword>
<comment type="caution">
    <text evidence="2">The sequence shown here is derived from an EMBL/GenBank/DDBJ whole genome shotgun (WGS) entry which is preliminary data.</text>
</comment>
<name>A0ABN8G157_9BACL</name>
<reference evidence="2" key="1">
    <citation type="submission" date="2022-01" db="EMBL/GenBank/DDBJ databases">
        <authorList>
            <person name="Criscuolo A."/>
        </authorList>
    </citation>
    <scope>NUCLEOTIDE SEQUENCE</scope>
    <source>
        <strain evidence="2">CIP111893</strain>
    </source>
</reference>
<dbReference type="RefSeq" id="WP_236338829.1">
    <property type="nucleotide sequence ID" value="NZ_CAKMMF010000002.1"/>
</dbReference>